<evidence type="ECO:0000256" key="4">
    <source>
        <dbReference type="ARBA" id="ARBA00022519"/>
    </source>
</evidence>
<comment type="pathway">
    <text evidence="2">Bacterial outer membrane biogenesis; LPS core biosynthesis.</text>
</comment>
<dbReference type="GO" id="GO:0009244">
    <property type="term" value="P:lipopolysaccharide core region biosynthetic process"/>
    <property type="evidence" value="ECO:0007669"/>
    <property type="project" value="InterPro"/>
</dbReference>
<evidence type="ECO:0000256" key="7">
    <source>
        <dbReference type="ARBA" id="ARBA00022985"/>
    </source>
</evidence>
<dbReference type="GO" id="GO:0008713">
    <property type="term" value="F:ADP-heptose-lipopolysaccharide heptosyltransferase activity"/>
    <property type="evidence" value="ECO:0007669"/>
    <property type="project" value="TreeGrafter"/>
</dbReference>
<evidence type="ECO:0000313" key="15">
    <source>
        <dbReference type="Proteomes" id="UP000247555"/>
    </source>
</evidence>
<keyword evidence="7" id="KW-0448">Lipopolysaccharide biosynthesis</keyword>
<dbReference type="CDD" id="cd03789">
    <property type="entry name" value="GT9_LPS_heptosyltransferase"/>
    <property type="match status" value="1"/>
</dbReference>
<dbReference type="EC" id="2.4.99.23" evidence="10"/>
<gene>
    <name evidence="14" type="ORF">DFR34_10875</name>
</gene>
<keyword evidence="5" id="KW-0328">Glycosyltransferase</keyword>
<dbReference type="EMBL" id="QJKI01000008">
    <property type="protein sequence ID" value="PXX79184.1"/>
    <property type="molecule type" value="Genomic_DNA"/>
</dbReference>
<dbReference type="PANTHER" id="PTHR30160">
    <property type="entry name" value="TETRAACYLDISACCHARIDE 4'-KINASE-RELATED"/>
    <property type="match status" value="1"/>
</dbReference>
<dbReference type="SUPFAM" id="SSF53756">
    <property type="entry name" value="UDP-Glycosyltransferase/glycogen phosphorylase"/>
    <property type="match status" value="1"/>
</dbReference>
<dbReference type="AlphaFoldDB" id="A0A318KMC1"/>
<keyword evidence="8" id="KW-0472">Membrane</keyword>
<organism evidence="14 15">
    <name type="scientific">Rivihabitans pingtungensis</name>
    <dbReference type="NCBI Taxonomy" id="1054498"/>
    <lineage>
        <taxon>Bacteria</taxon>
        <taxon>Pseudomonadati</taxon>
        <taxon>Pseudomonadota</taxon>
        <taxon>Betaproteobacteria</taxon>
        <taxon>Neisseriales</taxon>
        <taxon>Aquaspirillaceae</taxon>
        <taxon>Rivihabitans</taxon>
    </lineage>
</organism>
<proteinExistence type="inferred from homology"/>
<evidence type="ECO:0000256" key="10">
    <source>
        <dbReference type="ARBA" id="ARBA00044041"/>
    </source>
</evidence>
<evidence type="ECO:0000256" key="2">
    <source>
        <dbReference type="ARBA" id="ARBA00004713"/>
    </source>
</evidence>
<evidence type="ECO:0000256" key="3">
    <source>
        <dbReference type="ARBA" id="ARBA00022475"/>
    </source>
</evidence>
<accession>A0A318KMC1</accession>
<keyword evidence="4" id="KW-0997">Cell inner membrane</keyword>
<dbReference type="PANTHER" id="PTHR30160:SF19">
    <property type="entry name" value="LIPOPOLYSACCHARIDE HEPTOSYLTRANSFERASE 1"/>
    <property type="match status" value="1"/>
</dbReference>
<comment type="catalytic activity">
    <reaction evidence="13">
        <text>an alpha-Kdo-(2-&gt;4)-alpha-Kdo-(2-&gt;6)-lipid A + ADP-L-glycero-beta-D-manno-heptose = an L-alpha-D-Hep-(1-&gt;5)-[alpha-Kdo-(2-&gt;4)]-alpha-Kdo-(2-&gt;6)-lipid A + ADP + H(+)</text>
        <dbReference type="Rhea" id="RHEA:74067"/>
        <dbReference type="ChEBI" id="CHEBI:15378"/>
        <dbReference type="ChEBI" id="CHEBI:61506"/>
        <dbReference type="ChEBI" id="CHEBI:176431"/>
        <dbReference type="ChEBI" id="CHEBI:193068"/>
        <dbReference type="ChEBI" id="CHEBI:456216"/>
        <dbReference type="EC" id="2.4.99.23"/>
    </reaction>
</comment>
<dbReference type="InterPro" id="IPR002201">
    <property type="entry name" value="Glyco_trans_9"/>
</dbReference>
<dbReference type="Gene3D" id="3.40.50.2000">
    <property type="entry name" value="Glycogen Phosphorylase B"/>
    <property type="match status" value="2"/>
</dbReference>
<evidence type="ECO:0000313" key="14">
    <source>
        <dbReference type="EMBL" id="PXX79184.1"/>
    </source>
</evidence>
<evidence type="ECO:0000256" key="5">
    <source>
        <dbReference type="ARBA" id="ARBA00022676"/>
    </source>
</evidence>
<comment type="caution">
    <text evidence="14">The sequence shown here is derived from an EMBL/GenBank/DDBJ whole genome shotgun (WGS) entry which is preliminary data.</text>
</comment>
<comment type="similarity">
    <text evidence="9">Belongs to the glycosyltransferase 9 family.</text>
</comment>
<name>A0A318KMC1_9NEIS</name>
<keyword evidence="15" id="KW-1185">Reference proteome</keyword>
<reference evidence="14 15" key="1">
    <citation type="submission" date="2018-05" db="EMBL/GenBank/DDBJ databases">
        <title>Genomic Encyclopedia of Type Strains, Phase IV (KMG-IV): sequencing the most valuable type-strain genomes for metagenomic binning, comparative biology and taxonomic classification.</title>
        <authorList>
            <person name="Goeker M."/>
        </authorList>
    </citation>
    <scope>NUCLEOTIDE SEQUENCE [LARGE SCALE GENOMIC DNA]</scope>
    <source>
        <strain evidence="14 15">DSM 29661</strain>
    </source>
</reference>
<dbReference type="GO" id="GO:0005829">
    <property type="term" value="C:cytosol"/>
    <property type="evidence" value="ECO:0007669"/>
    <property type="project" value="TreeGrafter"/>
</dbReference>
<evidence type="ECO:0000256" key="12">
    <source>
        <dbReference type="ARBA" id="ARBA00044330"/>
    </source>
</evidence>
<evidence type="ECO:0000256" key="6">
    <source>
        <dbReference type="ARBA" id="ARBA00022679"/>
    </source>
</evidence>
<keyword evidence="6 14" id="KW-0808">Transferase</keyword>
<protein>
    <recommendedName>
        <fullName evidence="11">Lipopolysaccharide heptosyltransferase 1</fullName>
        <ecNumber evidence="10">2.4.99.23</ecNumber>
    </recommendedName>
    <alternativeName>
        <fullName evidence="12">ADP-heptose:lipopolysaccharide heptosyltransferase I</fullName>
    </alternativeName>
</protein>
<evidence type="ECO:0000256" key="8">
    <source>
        <dbReference type="ARBA" id="ARBA00023136"/>
    </source>
</evidence>
<dbReference type="Proteomes" id="UP000247555">
    <property type="component" value="Unassembled WGS sequence"/>
</dbReference>
<comment type="subcellular location">
    <subcellularLocation>
        <location evidence="1">Cell inner membrane</location>
        <topology evidence="1">Peripheral membrane protein</topology>
        <orientation evidence="1">Cytoplasmic side</orientation>
    </subcellularLocation>
</comment>
<dbReference type="InterPro" id="IPR011908">
    <property type="entry name" value="LipoPS_heptosylTferase-I"/>
</dbReference>
<dbReference type="Pfam" id="PF01075">
    <property type="entry name" value="Glyco_transf_9"/>
    <property type="match status" value="1"/>
</dbReference>
<evidence type="ECO:0000256" key="9">
    <source>
        <dbReference type="ARBA" id="ARBA00043995"/>
    </source>
</evidence>
<evidence type="ECO:0000256" key="11">
    <source>
        <dbReference type="ARBA" id="ARBA00044190"/>
    </source>
</evidence>
<evidence type="ECO:0000256" key="13">
    <source>
        <dbReference type="ARBA" id="ARBA00049201"/>
    </source>
</evidence>
<evidence type="ECO:0000256" key="1">
    <source>
        <dbReference type="ARBA" id="ARBA00004515"/>
    </source>
</evidence>
<sequence>MGDLIHTLPALTDLACRFPDLRVDWLAEEAFTDIPRLHPAVAQVLPIAWRRWRKQLWSPSVWRQMRACYQQLNATPYDLVLDAQGLLKSALAARLVRRTPLGGYAADSIREPLASRFYHKTYHVSRTLSAITRNRLLLGQAFGYQPDLAHIRFGIQPGARPAWLHAERYAVLLTATSRAEKEWPEAHWLRLGAALHAQGVAVVWPWGNAVEQARALRLADGLPGSQAAPKLRLAEAAGLLGHACAVVGVDTGLTHLANALDVPLVALYTDTDPALTGVVPSARAMNLGGVGQCPDVEAVLAALARCQAGVAA</sequence>
<dbReference type="GO" id="GO:0005886">
    <property type="term" value="C:plasma membrane"/>
    <property type="evidence" value="ECO:0007669"/>
    <property type="project" value="UniProtKB-SubCell"/>
</dbReference>
<dbReference type="NCBIfam" id="TIGR02193">
    <property type="entry name" value="heptsyl_trn_I"/>
    <property type="match status" value="1"/>
</dbReference>
<keyword evidence="3" id="KW-1003">Cell membrane</keyword>
<dbReference type="InterPro" id="IPR051199">
    <property type="entry name" value="LPS_LOS_Heptosyltrfase"/>
</dbReference>